<dbReference type="CDD" id="cd13668">
    <property type="entry name" value="PBP2_TRAP_UehA_TeaA"/>
    <property type="match status" value="1"/>
</dbReference>
<feature type="chain" id="PRO_5017673560" evidence="4">
    <location>
        <begin position="22"/>
        <end position="348"/>
    </location>
</feature>
<dbReference type="InterPro" id="IPR018389">
    <property type="entry name" value="DctP_fam"/>
</dbReference>
<dbReference type="Pfam" id="PF03480">
    <property type="entry name" value="DctP"/>
    <property type="match status" value="1"/>
</dbReference>
<dbReference type="AlphaFoldDB" id="A0A3E0WF75"/>
<dbReference type="OrthoDB" id="5670809at2"/>
<evidence type="ECO:0000256" key="1">
    <source>
        <dbReference type="ARBA" id="ARBA00009023"/>
    </source>
</evidence>
<dbReference type="PIRSF" id="PIRSF006470">
    <property type="entry name" value="DctB"/>
    <property type="match status" value="1"/>
</dbReference>
<dbReference type="Gene3D" id="3.40.190.170">
    <property type="entry name" value="Bacterial extracellular solute-binding protein, family 7"/>
    <property type="match status" value="1"/>
</dbReference>
<proteinExistence type="inferred from homology"/>
<dbReference type="NCBIfam" id="NF037995">
    <property type="entry name" value="TRAP_S1"/>
    <property type="match status" value="1"/>
</dbReference>
<sequence>MRRWMLLCLFLVLTGCGDAPGDGTQQWRFALEEIDGSVQDAYAQRFKALVEERSGGDIEVLIYPYGTLGTSAQLSELIQNGTLEFAFASPGHLGSVVPEVQVMNLHFLFSEDNEANAEVLRDSPTIYGPLADAYMRRNLKLLAMIPEGWMAWTGNRPLRTPEDFQGFRIRTMVSPLLLEAYRAYGANPAPLPYAEVYSALQLNTIDGQVNPIFAIEEMSFYEVQDYLVMPRHLQFVASVVTNPQFYDGLDAETQAMLQDVKEELDDYIFQVQRDYNAERLNVIRENSDIEIIELSEEEREAFHALSLPVRERYVEMTGEQGERILEGLQEEFAAAEAGEFVGREDREN</sequence>
<evidence type="ECO:0000256" key="2">
    <source>
        <dbReference type="ARBA" id="ARBA00022448"/>
    </source>
</evidence>
<feature type="signal peptide" evidence="4">
    <location>
        <begin position="1"/>
        <end position="21"/>
    </location>
</feature>
<dbReference type="InterPro" id="IPR004682">
    <property type="entry name" value="TRAP_DctP"/>
</dbReference>
<evidence type="ECO:0000313" key="6">
    <source>
        <dbReference type="Proteomes" id="UP000256763"/>
    </source>
</evidence>
<evidence type="ECO:0000313" key="5">
    <source>
        <dbReference type="EMBL" id="RFA31580.1"/>
    </source>
</evidence>
<dbReference type="PROSITE" id="PS51257">
    <property type="entry name" value="PROKAR_LIPOPROTEIN"/>
    <property type="match status" value="1"/>
</dbReference>
<dbReference type="Proteomes" id="UP000256763">
    <property type="component" value="Unassembled WGS sequence"/>
</dbReference>
<dbReference type="PANTHER" id="PTHR33376:SF7">
    <property type="entry name" value="C4-DICARBOXYLATE-BINDING PROTEIN DCTB"/>
    <property type="match status" value="1"/>
</dbReference>
<evidence type="ECO:0000256" key="4">
    <source>
        <dbReference type="SAM" id="SignalP"/>
    </source>
</evidence>
<keyword evidence="3 4" id="KW-0732">Signal</keyword>
<comment type="caution">
    <text evidence="5">The sequence shown here is derived from an EMBL/GenBank/DDBJ whole genome shotgun (WGS) entry which is preliminary data.</text>
</comment>
<reference evidence="6" key="1">
    <citation type="submission" date="2017-05" db="EMBL/GenBank/DDBJ databases">
        <authorList>
            <person name="Sharma S."/>
            <person name="Sidhu C."/>
            <person name="Pinnaka A.K."/>
        </authorList>
    </citation>
    <scope>NUCLEOTIDE SEQUENCE [LARGE SCALE GENOMIC DNA]</scope>
    <source>
        <strain evidence="6">AK93</strain>
    </source>
</reference>
<organism evidence="5 6">
    <name type="scientific">Alkalilimnicola ehrlichii</name>
    <dbReference type="NCBI Taxonomy" id="351052"/>
    <lineage>
        <taxon>Bacteria</taxon>
        <taxon>Pseudomonadati</taxon>
        <taxon>Pseudomonadota</taxon>
        <taxon>Gammaproteobacteria</taxon>
        <taxon>Chromatiales</taxon>
        <taxon>Ectothiorhodospiraceae</taxon>
        <taxon>Alkalilimnicola</taxon>
    </lineage>
</organism>
<gene>
    <name evidence="5" type="ORF">CAL65_22190</name>
</gene>
<keyword evidence="6" id="KW-1185">Reference proteome</keyword>
<comment type="similarity">
    <text evidence="1">Belongs to the bacterial solute-binding protein 7 family.</text>
</comment>
<keyword evidence="2" id="KW-0813">Transport</keyword>
<protein>
    <submittedName>
        <fullName evidence="5">C4-dicarboxylate ABC transporter</fullName>
    </submittedName>
</protein>
<dbReference type="PANTHER" id="PTHR33376">
    <property type="match status" value="1"/>
</dbReference>
<dbReference type="RefSeq" id="WP_116304267.1">
    <property type="nucleotide sequence ID" value="NZ_NFZV01000049.1"/>
</dbReference>
<dbReference type="GO" id="GO:0030288">
    <property type="term" value="C:outer membrane-bounded periplasmic space"/>
    <property type="evidence" value="ECO:0007669"/>
    <property type="project" value="InterPro"/>
</dbReference>
<dbReference type="InterPro" id="IPR038404">
    <property type="entry name" value="TRAP_DctP_sf"/>
</dbReference>
<name>A0A3E0WF75_9GAMM</name>
<evidence type="ECO:0000256" key="3">
    <source>
        <dbReference type="ARBA" id="ARBA00022729"/>
    </source>
</evidence>
<dbReference type="EMBL" id="NFZW01000047">
    <property type="protein sequence ID" value="RFA31580.1"/>
    <property type="molecule type" value="Genomic_DNA"/>
</dbReference>
<accession>A0A3E0WF75</accession>
<dbReference type="GO" id="GO:0055085">
    <property type="term" value="P:transmembrane transport"/>
    <property type="evidence" value="ECO:0007669"/>
    <property type="project" value="InterPro"/>
</dbReference>